<proteinExistence type="predicted"/>
<dbReference type="Proteomes" id="UP000032566">
    <property type="component" value="Unassembled WGS sequence"/>
</dbReference>
<reference evidence="1 2" key="1">
    <citation type="submission" date="2014-12" db="EMBL/GenBank/DDBJ databases">
        <title>Isolation of bacteria from lake water.</title>
        <authorList>
            <person name="Sheng K.-Y."/>
            <person name="Chin P.-S."/>
            <person name="Chan K.-G."/>
            <person name="Tan G.S."/>
        </authorList>
    </citation>
    <scope>NUCLEOTIDE SEQUENCE [LARGE SCALE GENOMIC DNA]</scope>
    <source>
        <strain evidence="1 2">KY4</strain>
    </source>
</reference>
<dbReference type="AlphaFoldDB" id="A0A0D7K953"/>
<name>A0A0D7K953_9BURK</name>
<evidence type="ECO:0000313" key="1">
    <source>
        <dbReference type="EMBL" id="KJA10534.1"/>
    </source>
</evidence>
<accession>A0A0D7K953</accession>
<organism evidence="1 2">
    <name type="scientific">Acidovorax temperans</name>
    <dbReference type="NCBI Taxonomy" id="80878"/>
    <lineage>
        <taxon>Bacteria</taxon>
        <taxon>Pseudomonadati</taxon>
        <taxon>Pseudomonadota</taxon>
        <taxon>Betaproteobacteria</taxon>
        <taxon>Burkholderiales</taxon>
        <taxon>Comamonadaceae</taxon>
        <taxon>Acidovorax</taxon>
    </lineage>
</organism>
<comment type="caution">
    <text evidence="1">The sequence shown here is derived from an EMBL/GenBank/DDBJ whole genome shotgun (WGS) entry which is preliminary data.</text>
</comment>
<keyword evidence="2" id="KW-1185">Reference proteome</keyword>
<sequence length="64" mass="7106">MSRQHQFITLTEGLARTLIQEIQAVLDGEASYFHAELWTDSGLQVGLHLSGPEDVPEEGGPYHE</sequence>
<dbReference type="EMBL" id="JXYQ01000032">
    <property type="protein sequence ID" value="KJA10534.1"/>
    <property type="molecule type" value="Genomic_DNA"/>
</dbReference>
<dbReference type="PATRIC" id="fig|80878.5.peg.1880"/>
<dbReference type="STRING" id="80878.RP29_11045"/>
<protein>
    <submittedName>
        <fullName evidence="1">Uncharacterized protein</fullName>
    </submittedName>
</protein>
<gene>
    <name evidence="1" type="ORF">RP29_11045</name>
</gene>
<evidence type="ECO:0000313" key="2">
    <source>
        <dbReference type="Proteomes" id="UP000032566"/>
    </source>
</evidence>